<reference evidence="6" key="1">
    <citation type="journal article" date="2020" name="Cell">
        <title>Large-Scale Comparative Analyses of Tick Genomes Elucidate Their Genetic Diversity and Vector Capacities.</title>
        <authorList>
            <consortium name="Tick Genome and Microbiome Consortium (TIGMIC)"/>
            <person name="Jia N."/>
            <person name="Wang J."/>
            <person name="Shi W."/>
            <person name="Du L."/>
            <person name="Sun Y."/>
            <person name="Zhan W."/>
            <person name="Jiang J.F."/>
            <person name="Wang Q."/>
            <person name="Zhang B."/>
            <person name="Ji P."/>
            <person name="Bell-Sakyi L."/>
            <person name="Cui X.M."/>
            <person name="Yuan T.T."/>
            <person name="Jiang B.G."/>
            <person name="Yang W.F."/>
            <person name="Lam T.T."/>
            <person name="Chang Q.C."/>
            <person name="Ding S.J."/>
            <person name="Wang X.J."/>
            <person name="Zhu J.G."/>
            <person name="Ruan X.D."/>
            <person name="Zhao L."/>
            <person name="Wei J.T."/>
            <person name="Ye R.Z."/>
            <person name="Que T.C."/>
            <person name="Du C.H."/>
            <person name="Zhou Y.H."/>
            <person name="Cheng J.X."/>
            <person name="Dai P.F."/>
            <person name="Guo W.B."/>
            <person name="Han X.H."/>
            <person name="Huang E.J."/>
            <person name="Li L.F."/>
            <person name="Wei W."/>
            <person name="Gao Y.C."/>
            <person name="Liu J.Z."/>
            <person name="Shao H.Z."/>
            <person name="Wang X."/>
            <person name="Wang C.C."/>
            <person name="Yang T.C."/>
            <person name="Huo Q.B."/>
            <person name="Li W."/>
            <person name="Chen H.Y."/>
            <person name="Chen S.E."/>
            <person name="Zhou L.G."/>
            <person name="Ni X.B."/>
            <person name="Tian J.H."/>
            <person name="Sheng Y."/>
            <person name="Liu T."/>
            <person name="Pan Y.S."/>
            <person name="Xia L.Y."/>
            <person name="Li J."/>
            <person name="Zhao F."/>
            <person name="Cao W.C."/>
        </authorList>
    </citation>
    <scope>NUCLEOTIDE SEQUENCE</scope>
    <source>
        <strain evidence="6">Rmic-2018</strain>
    </source>
</reference>
<comment type="caution">
    <text evidence="6">The sequence shown here is derived from an EMBL/GenBank/DDBJ whole genome shotgun (WGS) entry which is preliminary data.</text>
</comment>
<keyword evidence="3" id="KW-0862">Zinc</keyword>
<evidence type="ECO:0000259" key="5">
    <source>
        <dbReference type="PROSITE" id="PS50808"/>
    </source>
</evidence>
<dbReference type="VEuPathDB" id="VectorBase:LOC119162124"/>
<evidence type="ECO:0000256" key="1">
    <source>
        <dbReference type="ARBA" id="ARBA00022723"/>
    </source>
</evidence>
<dbReference type="GO" id="GO:0005634">
    <property type="term" value="C:nucleus"/>
    <property type="evidence" value="ECO:0007669"/>
    <property type="project" value="TreeGrafter"/>
</dbReference>
<dbReference type="GO" id="GO:0006357">
    <property type="term" value="P:regulation of transcription by RNA polymerase II"/>
    <property type="evidence" value="ECO:0007669"/>
    <property type="project" value="TreeGrafter"/>
</dbReference>
<dbReference type="GO" id="GO:0008270">
    <property type="term" value="F:zinc ion binding"/>
    <property type="evidence" value="ECO:0007669"/>
    <property type="project" value="UniProtKB-KW"/>
</dbReference>
<evidence type="ECO:0000313" key="7">
    <source>
        <dbReference type="Proteomes" id="UP000821866"/>
    </source>
</evidence>
<evidence type="ECO:0000256" key="4">
    <source>
        <dbReference type="PROSITE-ProRule" id="PRU00027"/>
    </source>
</evidence>
<organism evidence="6 7">
    <name type="scientific">Rhipicephalus microplus</name>
    <name type="common">Cattle tick</name>
    <name type="synonym">Boophilus microplus</name>
    <dbReference type="NCBI Taxonomy" id="6941"/>
    <lineage>
        <taxon>Eukaryota</taxon>
        <taxon>Metazoa</taxon>
        <taxon>Ecdysozoa</taxon>
        <taxon>Arthropoda</taxon>
        <taxon>Chelicerata</taxon>
        <taxon>Arachnida</taxon>
        <taxon>Acari</taxon>
        <taxon>Parasitiformes</taxon>
        <taxon>Ixodida</taxon>
        <taxon>Ixodoidea</taxon>
        <taxon>Ixodidae</taxon>
        <taxon>Rhipicephalinae</taxon>
        <taxon>Rhipicephalus</taxon>
        <taxon>Boophilus</taxon>
    </lineage>
</organism>
<dbReference type="GO" id="GO:0003677">
    <property type="term" value="F:DNA binding"/>
    <property type="evidence" value="ECO:0007669"/>
    <property type="project" value="InterPro"/>
</dbReference>
<dbReference type="PANTHER" id="PTHR46169:SF29">
    <property type="entry name" value="DNA REPLICATION-RELATED ELEMENT FACTOR, ISOFORM A"/>
    <property type="match status" value="1"/>
</dbReference>
<evidence type="ECO:0000313" key="6">
    <source>
        <dbReference type="EMBL" id="KAH7932463.1"/>
    </source>
</evidence>
<dbReference type="EMBL" id="JABSTU010006636">
    <property type="protein sequence ID" value="KAH7932463.1"/>
    <property type="molecule type" value="Genomic_DNA"/>
</dbReference>
<dbReference type="Proteomes" id="UP000821866">
    <property type="component" value="Unassembled WGS sequence"/>
</dbReference>
<proteinExistence type="predicted"/>
<dbReference type="SUPFAM" id="SSF140996">
    <property type="entry name" value="Hermes dimerisation domain"/>
    <property type="match status" value="1"/>
</dbReference>
<dbReference type="SUPFAM" id="SSF53098">
    <property type="entry name" value="Ribonuclease H-like"/>
    <property type="match status" value="1"/>
</dbReference>
<protein>
    <recommendedName>
        <fullName evidence="5">BED-type domain-containing protein</fullName>
    </recommendedName>
</protein>
<dbReference type="InterPro" id="IPR012337">
    <property type="entry name" value="RNaseH-like_sf"/>
</dbReference>
<sequence length="279" mass="32766">MEIAGPSIFKMPVGNFRIMPLHSKAKTSYVWQRFRHLTYITRGKQKKIGTDYYCEKCLTKSSNDDDSKPFESCKIKRYTSTVSTSNMQRHLVDEHKLQDDSKGASRVTVKNYFQVVPRRNTTSSSRKNLLARDLVLLIARDLLPFNLVNGERLQDFFMKYWVIKELQELPNRTILSRSAVDDMYRSMHGQVKKTVVQGPKFCAVTYDLWTDRYRRRAYITFTCHLFNQNFELVSLTLSTRHMNERHTGTAIMNEFQRCIEEFGMEKKKKCTQLLTLVPT</sequence>
<dbReference type="AlphaFoldDB" id="A0A9J6CUR8"/>
<name>A0A9J6CUR8_RHIMP</name>
<dbReference type="InterPro" id="IPR052717">
    <property type="entry name" value="Vacuolar_transposase_reg"/>
</dbReference>
<dbReference type="InterPro" id="IPR003656">
    <property type="entry name" value="Znf_BED"/>
</dbReference>
<accession>A0A9J6CUR8</accession>
<gene>
    <name evidence="6" type="ORF">HPB51_029274</name>
</gene>
<feature type="domain" description="BED-type" evidence="5">
    <location>
        <begin position="25"/>
        <end position="102"/>
    </location>
</feature>
<evidence type="ECO:0000256" key="2">
    <source>
        <dbReference type="ARBA" id="ARBA00022771"/>
    </source>
</evidence>
<reference evidence="6" key="2">
    <citation type="submission" date="2021-09" db="EMBL/GenBank/DDBJ databases">
        <authorList>
            <person name="Jia N."/>
            <person name="Wang J."/>
            <person name="Shi W."/>
            <person name="Du L."/>
            <person name="Sun Y."/>
            <person name="Zhan W."/>
            <person name="Jiang J."/>
            <person name="Wang Q."/>
            <person name="Zhang B."/>
            <person name="Ji P."/>
            <person name="Sakyi L.B."/>
            <person name="Cui X."/>
            <person name="Yuan T."/>
            <person name="Jiang B."/>
            <person name="Yang W."/>
            <person name="Lam T.T.-Y."/>
            <person name="Chang Q."/>
            <person name="Ding S."/>
            <person name="Wang X."/>
            <person name="Zhu J."/>
            <person name="Ruan X."/>
            <person name="Zhao L."/>
            <person name="Wei J."/>
            <person name="Que T."/>
            <person name="Du C."/>
            <person name="Cheng J."/>
            <person name="Dai P."/>
            <person name="Han X."/>
            <person name="Huang E."/>
            <person name="Gao Y."/>
            <person name="Liu J."/>
            <person name="Shao H."/>
            <person name="Ye R."/>
            <person name="Li L."/>
            <person name="Wei W."/>
            <person name="Wang X."/>
            <person name="Wang C."/>
            <person name="Huo Q."/>
            <person name="Li W."/>
            <person name="Guo W."/>
            <person name="Chen H."/>
            <person name="Chen S."/>
            <person name="Zhou L."/>
            <person name="Zhou L."/>
            <person name="Ni X."/>
            <person name="Tian J."/>
            <person name="Zhou Y."/>
            <person name="Sheng Y."/>
            <person name="Liu T."/>
            <person name="Pan Y."/>
            <person name="Xia L."/>
            <person name="Li J."/>
            <person name="Zhao F."/>
            <person name="Cao W."/>
        </authorList>
    </citation>
    <scope>NUCLEOTIDE SEQUENCE</scope>
    <source>
        <strain evidence="6">Rmic-2018</strain>
        <tissue evidence="6">Larvae</tissue>
    </source>
</reference>
<dbReference type="PANTHER" id="PTHR46169">
    <property type="entry name" value="DNA REPLICATION-RELATED ELEMENT FACTOR, ISOFORM A"/>
    <property type="match status" value="1"/>
</dbReference>
<evidence type="ECO:0000256" key="3">
    <source>
        <dbReference type="ARBA" id="ARBA00022833"/>
    </source>
</evidence>
<keyword evidence="2 4" id="KW-0863">Zinc-finger</keyword>
<keyword evidence="7" id="KW-1185">Reference proteome</keyword>
<dbReference type="PROSITE" id="PS50808">
    <property type="entry name" value="ZF_BED"/>
    <property type="match status" value="1"/>
</dbReference>
<keyword evidence="1" id="KW-0479">Metal-binding</keyword>